<gene>
    <name evidence="2" type="primary">nad2</name>
</gene>
<feature type="transmembrane region" description="Helical" evidence="1">
    <location>
        <begin position="224"/>
        <end position="248"/>
    </location>
</feature>
<protein>
    <submittedName>
        <fullName evidence="2">NADH dehydrogenase subunit 2</fullName>
    </submittedName>
</protein>
<feature type="transmembrane region" description="Helical" evidence="1">
    <location>
        <begin position="166"/>
        <end position="185"/>
    </location>
</feature>
<feature type="transmembrane region" description="Helical" evidence="1">
    <location>
        <begin position="56"/>
        <end position="77"/>
    </location>
</feature>
<feature type="transmembrane region" description="Helical" evidence="1">
    <location>
        <begin position="32"/>
        <end position="50"/>
    </location>
</feature>
<dbReference type="EMBL" id="EF055880">
    <property type="protein sequence ID" value="ABK58257.1"/>
    <property type="molecule type" value="Genomic_DNA"/>
</dbReference>
<evidence type="ECO:0000256" key="1">
    <source>
        <dbReference type="SAM" id="Phobius"/>
    </source>
</evidence>
<keyword evidence="1" id="KW-0812">Transmembrane</keyword>
<proteinExistence type="predicted"/>
<keyword evidence="1" id="KW-1133">Transmembrane helix</keyword>
<organism evidence="2">
    <name type="scientific">Benedenia hoshinai</name>
    <name type="common">Flatworm</name>
    <dbReference type="NCBI Taxonomy" id="407255"/>
    <lineage>
        <taxon>Eukaryota</taxon>
        <taxon>Metazoa</taxon>
        <taxon>Spiralia</taxon>
        <taxon>Lophotrochozoa</taxon>
        <taxon>Platyhelminthes</taxon>
        <taxon>Monogenea</taxon>
        <taxon>Monopisthocotylea</taxon>
        <taxon>Capsalidea</taxon>
        <taxon>Capsalidae</taxon>
        <taxon>Benedenia</taxon>
    </lineage>
</organism>
<reference evidence="2" key="1">
    <citation type="submission" date="2006-10" db="EMBL/GenBank/DDBJ databases">
        <title>The complete mitochondrial genome of Benedenia hoshinai (Monogenea: Monopisthocotylea).</title>
        <authorList>
            <person name="Kang S."/>
            <person name="Park J.-K."/>
        </authorList>
    </citation>
    <scope>NUCLEOTIDE SEQUENCE</scope>
</reference>
<feature type="transmembrane region" description="Helical" evidence="1">
    <location>
        <begin position="139"/>
        <end position="160"/>
    </location>
</feature>
<sequence length="286" mass="33679">MNFINFISSAFSILFISLCIVSSNFLNLWLFLELYVLSIVPCFFNSYQFLNSYKSLLYYLVVSCISGGLFFIGLLFLNNTGYLFMLFSFLIKFCLFPLGIWLYIVFSNCTWLVIWLIGVVGKIMTPLSFYLFNSDNTNLYLILSLLLILTHIFNSLYFWLGNSNLKLLWCNVSINSGCMIFFIFFNGNSFSWLFLIYYLVWSSYNVLIYYYINLNLNNLLTSFNVLLILLGIPFSLGLLYKILLIICLMQLNISWFLLFSIFFYNIVEQYFIIKFFGYQLSSLVYK</sequence>
<feature type="transmembrane region" description="Helical" evidence="1">
    <location>
        <begin position="192"/>
        <end position="212"/>
    </location>
</feature>
<keyword evidence="1" id="KW-0472">Membrane</keyword>
<accession>E1U259</accession>
<feature type="transmembrane region" description="Helical" evidence="1">
    <location>
        <begin position="84"/>
        <end position="106"/>
    </location>
</feature>
<keyword evidence="2" id="KW-0496">Mitochondrion</keyword>
<name>E1U259_BENHO</name>
<feature type="transmembrane region" description="Helical" evidence="1">
    <location>
        <begin position="112"/>
        <end position="132"/>
    </location>
</feature>
<evidence type="ECO:0000313" key="2">
    <source>
        <dbReference type="EMBL" id="ABK58257.1"/>
    </source>
</evidence>
<dbReference type="AlphaFoldDB" id="E1U259"/>
<feature type="transmembrane region" description="Helical" evidence="1">
    <location>
        <begin position="6"/>
        <end position="25"/>
    </location>
</feature>
<geneLocation type="mitochondrion" evidence="2"/>
<feature type="transmembrane region" description="Helical" evidence="1">
    <location>
        <begin position="255"/>
        <end position="276"/>
    </location>
</feature>